<sequence>MEQKEKHFNLSWFFKWFLDNKAVTVFLVALLLGLNIFILSKISFFIYPCR</sequence>
<evidence type="ECO:0000256" key="1">
    <source>
        <dbReference type="SAM" id="Phobius"/>
    </source>
</evidence>
<dbReference type="EMBL" id="AEDY01000118">
    <property type="protein sequence ID" value="EFO53530.1"/>
    <property type="molecule type" value="Genomic_DNA"/>
</dbReference>
<protein>
    <submittedName>
        <fullName evidence="2">Membrane protein</fullName>
    </submittedName>
</protein>
<evidence type="ECO:0000313" key="2">
    <source>
        <dbReference type="EMBL" id="EFO53530.1"/>
    </source>
</evidence>
<reference evidence="2" key="1">
    <citation type="submission" date="2010-09" db="EMBL/GenBank/DDBJ databases">
        <authorList>
            <person name="Daugherty S.C."/>
            <person name="Kilian M."/>
            <person name="Tettelin H."/>
        </authorList>
    </citation>
    <scope>NUCLEOTIDE SEQUENCE [LARGE SCALE GENOMIC DNA]</scope>
    <source>
        <strain evidence="2">SK1302</strain>
    </source>
</reference>
<gene>
    <name evidence="2" type="ORF">SIN_1759</name>
</gene>
<name>A0ABN0B2S7_9STRE</name>
<comment type="caution">
    <text evidence="2">The sequence shown here is derived from an EMBL/GenBank/DDBJ whole genome shotgun (WGS) entry which is preliminary data.</text>
</comment>
<keyword evidence="1" id="KW-1133">Transmembrane helix</keyword>
<keyword evidence="1" id="KW-0812">Transmembrane</keyword>
<keyword evidence="1" id="KW-0472">Membrane</keyword>
<accession>A0ABN0B2S7</accession>
<proteinExistence type="predicted"/>
<organism evidence="2">
    <name type="scientific">Streptococcus infantis SK1302</name>
    <dbReference type="NCBI Taxonomy" id="871237"/>
    <lineage>
        <taxon>Bacteria</taxon>
        <taxon>Bacillati</taxon>
        <taxon>Bacillota</taxon>
        <taxon>Bacilli</taxon>
        <taxon>Lactobacillales</taxon>
        <taxon>Streptococcaceae</taxon>
        <taxon>Streptococcus</taxon>
    </lineage>
</organism>
<feature type="transmembrane region" description="Helical" evidence="1">
    <location>
        <begin position="22"/>
        <end position="47"/>
    </location>
</feature>